<dbReference type="GO" id="GO:0071222">
    <property type="term" value="P:cellular response to lipopolysaccharide"/>
    <property type="evidence" value="ECO:0007669"/>
    <property type="project" value="TreeGrafter"/>
</dbReference>
<keyword evidence="8" id="KW-0675">Receptor</keyword>
<keyword evidence="16" id="KW-1185">Reference proteome</keyword>
<dbReference type="InterPro" id="IPR036179">
    <property type="entry name" value="Ig-like_dom_sf"/>
</dbReference>
<name>I3JMV5_ORENI</name>
<evidence type="ECO:0000256" key="2">
    <source>
        <dbReference type="ARBA" id="ARBA00022475"/>
    </source>
</evidence>
<dbReference type="PANTHER" id="PTHR25466:SF14">
    <property type="entry name" value="BUTYROPHILIN SUBFAMILY 2 MEMBER A2-LIKE-RELATED"/>
    <property type="match status" value="1"/>
</dbReference>
<dbReference type="PANTHER" id="PTHR25466">
    <property type="entry name" value="T-LYMPHOCYTE ACTIVATION ANTIGEN"/>
    <property type="match status" value="1"/>
</dbReference>
<dbReference type="Gene3D" id="2.60.40.10">
    <property type="entry name" value="Immunoglobulins"/>
    <property type="match status" value="3"/>
</dbReference>
<evidence type="ECO:0000256" key="13">
    <source>
        <dbReference type="SAM" id="SignalP"/>
    </source>
</evidence>
<evidence type="ECO:0000259" key="14">
    <source>
        <dbReference type="PROSITE" id="PS50835"/>
    </source>
</evidence>
<dbReference type="GO" id="GO:0007166">
    <property type="term" value="P:cell surface receptor signaling pathway"/>
    <property type="evidence" value="ECO:0007669"/>
    <property type="project" value="TreeGrafter"/>
</dbReference>
<dbReference type="eggNOG" id="ENOG502S3IN">
    <property type="taxonomic scope" value="Eukaryota"/>
</dbReference>
<evidence type="ECO:0000256" key="11">
    <source>
        <dbReference type="SAM" id="MobiDB-lite"/>
    </source>
</evidence>
<comment type="subcellular location">
    <subcellularLocation>
        <location evidence="1">Cell membrane</location>
        <topology evidence="1">Single-pass type I membrane protein</topology>
    </subcellularLocation>
</comment>
<feature type="region of interest" description="Disordered" evidence="11">
    <location>
        <begin position="374"/>
        <end position="414"/>
    </location>
</feature>
<dbReference type="SMART" id="SM00406">
    <property type="entry name" value="IGv"/>
    <property type="match status" value="2"/>
</dbReference>
<evidence type="ECO:0000256" key="12">
    <source>
        <dbReference type="SAM" id="Phobius"/>
    </source>
</evidence>
<reference evidence="15" key="2">
    <citation type="submission" date="2025-08" db="UniProtKB">
        <authorList>
            <consortium name="Ensembl"/>
        </authorList>
    </citation>
    <scope>IDENTIFICATION</scope>
</reference>
<dbReference type="GO" id="GO:0031295">
    <property type="term" value="P:T cell costimulation"/>
    <property type="evidence" value="ECO:0007669"/>
    <property type="project" value="TreeGrafter"/>
</dbReference>
<dbReference type="InterPro" id="IPR003599">
    <property type="entry name" value="Ig_sub"/>
</dbReference>
<dbReference type="InterPro" id="IPR013151">
    <property type="entry name" value="Immunoglobulin_dom"/>
</dbReference>
<evidence type="ECO:0000256" key="8">
    <source>
        <dbReference type="ARBA" id="ARBA00023170"/>
    </source>
</evidence>
<keyword evidence="10" id="KW-0393">Immunoglobulin domain</keyword>
<dbReference type="GO" id="GO:0042102">
    <property type="term" value="P:positive regulation of T cell proliferation"/>
    <property type="evidence" value="ECO:0007669"/>
    <property type="project" value="TreeGrafter"/>
</dbReference>
<feature type="domain" description="Ig-like" evidence="14">
    <location>
        <begin position="160"/>
        <end position="238"/>
    </location>
</feature>
<dbReference type="HOGENOM" id="CLU_013137_8_5_1"/>
<evidence type="ECO:0000313" key="16">
    <source>
        <dbReference type="Proteomes" id="UP000005207"/>
    </source>
</evidence>
<dbReference type="Ensembl" id="ENSONIT00000010208.2">
    <property type="protein sequence ID" value="ENSONIP00000010199.2"/>
    <property type="gene ID" value="ENSONIG00000008097.2"/>
</dbReference>
<dbReference type="Pfam" id="PF22705">
    <property type="entry name" value="C2-set_3"/>
    <property type="match status" value="1"/>
</dbReference>
<dbReference type="InterPro" id="IPR051713">
    <property type="entry name" value="T-cell_Activation_Regulation"/>
</dbReference>
<dbReference type="Pfam" id="PF00047">
    <property type="entry name" value="ig"/>
    <property type="match status" value="1"/>
</dbReference>
<dbReference type="OMA" id="DQHGHQD"/>
<dbReference type="FunFam" id="2.60.40.10:FF:000142">
    <property type="entry name" value="V-set domain-containing T-cell activation inhibitor 1"/>
    <property type="match status" value="1"/>
</dbReference>
<evidence type="ECO:0000256" key="7">
    <source>
        <dbReference type="ARBA" id="ARBA00023157"/>
    </source>
</evidence>
<dbReference type="InParanoid" id="I3JMV5"/>
<reference evidence="16" key="1">
    <citation type="submission" date="2012-01" db="EMBL/GenBank/DDBJ databases">
        <title>The Genome Sequence of Oreochromis niloticus (Nile Tilapia).</title>
        <authorList>
            <consortium name="Broad Institute Genome Assembly Team"/>
            <consortium name="Broad Institute Sequencing Platform"/>
            <person name="Di Palma F."/>
            <person name="Johnson J."/>
            <person name="Lander E.S."/>
            <person name="Lindblad-Toh K."/>
        </authorList>
    </citation>
    <scope>NUCLEOTIDE SEQUENCE [LARGE SCALE GENOMIC DNA]</scope>
</reference>
<evidence type="ECO:0000256" key="1">
    <source>
        <dbReference type="ARBA" id="ARBA00004251"/>
    </source>
</evidence>
<keyword evidence="9" id="KW-0325">Glycoprotein</keyword>
<dbReference type="InterPro" id="IPR013783">
    <property type="entry name" value="Ig-like_fold"/>
</dbReference>
<dbReference type="SMART" id="SM00409">
    <property type="entry name" value="IG"/>
    <property type="match status" value="2"/>
</dbReference>
<protein>
    <recommendedName>
        <fullName evidence="14">Ig-like domain-containing protein</fullName>
    </recommendedName>
</protein>
<dbReference type="PROSITE" id="PS50835">
    <property type="entry name" value="IG_LIKE"/>
    <property type="match status" value="3"/>
</dbReference>
<feature type="transmembrane region" description="Helical" evidence="12">
    <location>
        <begin position="346"/>
        <end position="367"/>
    </location>
</feature>
<dbReference type="GO" id="GO:0009897">
    <property type="term" value="C:external side of plasma membrane"/>
    <property type="evidence" value="ECO:0007669"/>
    <property type="project" value="TreeGrafter"/>
</dbReference>
<feature type="signal peptide" evidence="13">
    <location>
        <begin position="1"/>
        <end position="19"/>
    </location>
</feature>
<evidence type="ECO:0000256" key="3">
    <source>
        <dbReference type="ARBA" id="ARBA00022692"/>
    </source>
</evidence>
<keyword evidence="6 12" id="KW-0472">Membrane</keyword>
<dbReference type="InterPro" id="IPR007110">
    <property type="entry name" value="Ig-like_dom"/>
</dbReference>
<dbReference type="InterPro" id="IPR053896">
    <property type="entry name" value="BTN3A2-like_Ig-C"/>
</dbReference>
<evidence type="ECO:0000256" key="9">
    <source>
        <dbReference type="ARBA" id="ARBA00023180"/>
    </source>
</evidence>
<accession>I3JMV5</accession>
<keyword evidence="4 13" id="KW-0732">Signal</keyword>
<evidence type="ECO:0000256" key="10">
    <source>
        <dbReference type="ARBA" id="ARBA00023319"/>
    </source>
</evidence>
<keyword evidence="5 12" id="KW-1133">Transmembrane helix</keyword>
<feature type="chain" id="PRO_5025657726" description="Ig-like domain-containing protein" evidence="13">
    <location>
        <begin position="20"/>
        <end position="414"/>
    </location>
</feature>
<dbReference type="GO" id="GO:0006955">
    <property type="term" value="P:immune response"/>
    <property type="evidence" value="ECO:0007669"/>
    <property type="project" value="TreeGrafter"/>
</dbReference>
<keyword evidence="7" id="KW-1015">Disulfide bond</keyword>
<dbReference type="AlphaFoldDB" id="I3JMV5"/>
<feature type="domain" description="Ig-like" evidence="14">
    <location>
        <begin position="60"/>
        <end position="151"/>
    </location>
</feature>
<proteinExistence type="predicted"/>
<organism evidence="15 16">
    <name type="scientific">Oreochromis niloticus</name>
    <name type="common">Nile tilapia</name>
    <name type="synonym">Tilapia nilotica</name>
    <dbReference type="NCBI Taxonomy" id="8128"/>
    <lineage>
        <taxon>Eukaryota</taxon>
        <taxon>Metazoa</taxon>
        <taxon>Chordata</taxon>
        <taxon>Craniata</taxon>
        <taxon>Vertebrata</taxon>
        <taxon>Euteleostomi</taxon>
        <taxon>Actinopterygii</taxon>
        <taxon>Neopterygii</taxon>
        <taxon>Teleostei</taxon>
        <taxon>Neoteleostei</taxon>
        <taxon>Acanthomorphata</taxon>
        <taxon>Ovalentaria</taxon>
        <taxon>Cichlomorphae</taxon>
        <taxon>Cichliformes</taxon>
        <taxon>Cichlidae</taxon>
        <taxon>African cichlids</taxon>
        <taxon>Pseudocrenilabrinae</taxon>
        <taxon>Oreochromini</taxon>
        <taxon>Oreochromis</taxon>
    </lineage>
</organism>
<dbReference type="GeneTree" id="ENSGT00940000163670"/>
<keyword evidence="2" id="KW-1003">Cell membrane</keyword>
<feature type="domain" description="Ig-like" evidence="14">
    <location>
        <begin position="251"/>
        <end position="328"/>
    </location>
</feature>
<dbReference type="GO" id="GO:0042130">
    <property type="term" value="P:negative regulation of T cell proliferation"/>
    <property type="evidence" value="ECO:0007669"/>
    <property type="project" value="TreeGrafter"/>
</dbReference>
<evidence type="ECO:0000313" key="15">
    <source>
        <dbReference type="Ensembl" id="ENSONIP00000010199.2"/>
    </source>
</evidence>
<keyword evidence="3 12" id="KW-0812">Transmembrane</keyword>
<dbReference type="InterPro" id="IPR013106">
    <property type="entry name" value="Ig_V-set"/>
</dbReference>
<evidence type="ECO:0000256" key="4">
    <source>
        <dbReference type="ARBA" id="ARBA00022729"/>
    </source>
</evidence>
<reference evidence="15" key="3">
    <citation type="submission" date="2025-09" db="UniProtKB">
        <authorList>
            <consortium name="Ensembl"/>
        </authorList>
    </citation>
    <scope>IDENTIFICATION</scope>
</reference>
<evidence type="ECO:0000256" key="5">
    <source>
        <dbReference type="ARBA" id="ARBA00022989"/>
    </source>
</evidence>
<evidence type="ECO:0000256" key="6">
    <source>
        <dbReference type="ARBA" id="ARBA00023136"/>
    </source>
</evidence>
<dbReference type="SUPFAM" id="SSF48726">
    <property type="entry name" value="Immunoglobulin"/>
    <property type="match status" value="2"/>
</dbReference>
<dbReference type="Proteomes" id="UP000005207">
    <property type="component" value="Linkage group LG9"/>
</dbReference>
<dbReference type="Pfam" id="PF07686">
    <property type="entry name" value="V-set"/>
    <property type="match status" value="1"/>
</dbReference>
<sequence>MLEVLASLFFFFLFHCVKCNSNMSRVSSTVFWWIIISVWMLMTPRGDTEVSCVLMEKCMLPCSSQDVTQIIIHWLKTSGDIHVHSFYDNQDQHGHQDQRFRDRTSLFKDQISKGNVSLQLAGVKVQDGGRYKCHISTLQGNRDSFINLNVNAPVQKVNIQQIGNQMTCSSEGIYPKPNLTWTTSPPSNMSLQYKTTAQETQQLLYNINSSLMVSERVKDLDYSCTISTHRNRKRATLSRASSVISSYTGTTLPCSSSNISLRKLLWRFNHSQIILTKTGSDANYTVSGRWKQHVRGVSESGSLTLQDLSADQEGTYTCDLSDASETITTNIFVKLNQGKSTNTESAIGWVFAVVLVGAAVAGLVLLCKKKRGQQENHRRSKSVNNVDAELQELTEDGSTLRKRNQTEPDQPTTV</sequence>